<accession>A0A813RV88</accession>
<feature type="domain" description="Saposin B-type" evidence="16">
    <location>
        <begin position="91"/>
        <end position="172"/>
    </location>
</feature>
<feature type="disulfide bond" evidence="14">
    <location>
        <begin position="98"/>
        <end position="162"/>
    </location>
</feature>
<dbReference type="GO" id="GO:0046872">
    <property type="term" value="F:metal ion binding"/>
    <property type="evidence" value="ECO:0007669"/>
    <property type="project" value="UniProtKB-KW"/>
</dbReference>
<feature type="disulfide bond" evidence="14">
    <location>
        <begin position="232"/>
        <end position="253"/>
    </location>
</feature>
<dbReference type="InterPro" id="IPR004843">
    <property type="entry name" value="Calcineurin-like_PHP"/>
</dbReference>
<keyword evidence="3" id="KW-0964">Secreted</keyword>
<feature type="binding site" evidence="13">
    <location>
        <position position="462"/>
    </location>
    <ligand>
        <name>Zn(2+)</name>
        <dbReference type="ChEBI" id="CHEBI:29105"/>
        <label>1</label>
    </ligand>
</feature>
<reference evidence="17" key="1">
    <citation type="submission" date="2021-02" db="EMBL/GenBank/DDBJ databases">
        <authorList>
            <person name="Nowell W R."/>
        </authorList>
    </citation>
    <scope>NUCLEOTIDE SEQUENCE</scope>
</reference>
<evidence type="ECO:0000256" key="3">
    <source>
        <dbReference type="ARBA" id="ARBA00022525"/>
    </source>
</evidence>
<dbReference type="GO" id="GO:0005764">
    <property type="term" value="C:lysosome"/>
    <property type="evidence" value="ECO:0007669"/>
    <property type="project" value="TreeGrafter"/>
</dbReference>
<dbReference type="GO" id="GO:0006685">
    <property type="term" value="P:sphingomyelin catabolic process"/>
    <property type="evidence" value="ECO:0007669"/>
    <property type="project" value="UniProtKB-UniRule"/>
</dbReference>
<keyword evidence="15" id="KW-0812">Transmembrane</keyword>
<dbReference type="SUPFAM" id="SSF47862">
    <property type="entry name" value="Saposin"/>
    <property type="match status" value="1"/>
</dbReference>
<feature type="binding site" evidence="13">
    <location>
        <position position="428"/>
    </location>
    <ligand>
        <name>Zn(2+)</name>
        <dbReference type="ChEBI" id="CHEBI:29105"/>
        <label>2</label>
    </ligand>
</feature>
<keyword evidence="6 12" id="KW-0378">Hydrolase</keyword>
<dbReference type="CDD" id="cd00842">
    <property type="entry name" value="MPP_ASMase"/>
    <property type="match status" value="1"/>
</dbReference>
<dbReference type="GO" id="GO:0016798">
    <property type="term" value="F:hydrolase activity, acting on glycosyl bonds"/>
    <property type="evidence" value="ECO:0007669"/>
    <property type="project" value="UniProtKB-KW"/>
</dbReference>
<gene>
    <name evidence="17" type="ORF">EDS130_LOCUS4076</name>
</gene>
<evidence type="ECO:0000256" key="5">
    <source>
        <dbReference type="ARBA" id="ARBA00022729"/>
    </source>
</evidence>
<dbReference type="InterPro" id="IPR011001">
    <property type="entry name" value="Saposin-like"/>
</dbReference>
<evidence type="ECO:0000256" key="8">
    <source>
        <dbReference type="ARBA" id="ARBA00023157"/>
    </source>
</evidence>
<dbReference type="GO" id="GO:0005615">
    <property type="term" value="C:extracellular space"/>
    <property type="evidence" value="ECO:0007669"/>
    <property type="project" value="TreeGrafter"/>
</dbReference>
<keyword evidence="15" id="KW-1133">Transmembrane helix</keyword>
<evidence type="ECO:0000256" key="15">
    <source>
        <dbReference type="SAM" id="Phobius"/>
    </source>
</evidence>
<dbReference type="InterPro" id="IPR029052">
    <property type="entry name" value="Metallo-depent_PP-like"/>
</dbReference>
<keyword evidence="4 13" id="KW-0479">Metal-binding</keyword>
<comment type="function">
    <text evidence="12">Converts sphingomyelin to ceramide.</text>
</comment>
<evidence type="ECO:0000259" key="16">
    <source>
        <dbReference type="PROSITE" id="PS50015"/>
    </source>
</evidence>
<feature type="disulfide bond" evidence="14">
    <location>
        <begin position="226"/>
        <end position="231"/>
    </location>
</feature>
<feature type="binding site" evidence="13">
    <location>
        <position position="460"/>
    </location>
    <ligand>
        <name>Zn(2+)</name>
        <dbReference type="ChEBI" id="CHEBI:29105"/>
        <label>2</label>
    </ligand>
</feature>
<evidence type="ECO:0000256" key="10">
    <source>
        <dbReference type="ARBA" id="ARBA00023295"/>
    </source>
</evidence>
<proteinExistence type="inferred from homology"/>
<evidence type="ECO:0000256" key="12">
    <source>
        <dbReference type="PIRNR" id="PIRNR000948"/>
    </source>
</evidence>
<comment type="catalytic activity">
    <reaction evidence="11">
        <text>a sphingomyelin + H2O = phosphocholine + an N-acylsphing-4-enine + H(+)</text>
        <dbReference type="Rhea" id="RHEA:19253"/>
        <dbReference type="ChEBI" id="CHEBI:15377"/>
        <dbReference type="ChEBI" id="CHEBI:15378"/>
        <dbReference type="ChEBI" id="CHEBI:17636"/>
        <dbReference type="ChEBI" id="CHEBI:52639"/>
        <dbReference type="ChEBI" id="CHEBI:295975"/>
        <dbReference type="EC" id="3.1.4.12"/>
    </reaction>
    <physiologicalReaction direction="left-to-right" evidence="11">
        <dbReference type="Rhea" id="RHEA:19254"/>
    </physiologicalReaction>
</comment>
<comment type="similarity">
    <text evidence="2 12">Belongs to the acid sphingomyelinase family.</text>
</comment>
<keyword evidence="5" id="KW-0732">Signal</keyword>
<sequence length="618" mass="70827">MSSIKNRQALYGYQKIFYNGCFVFSKIIFFAINILTLDARSVTQDLTESILKDPRNDDHRKLLHAFTGYRHRFEQSPNFKELRWNLRNLNIEGLCELCDLGVPVIRLLLELNETALINEAVSFFCKEYKSLDEAVCLGAAHEYISVVFQVVQLAPLTNKQICALAFECQPQRDFPVFSWNVTFPDKPKPTPQPPKPPSPDSPKLNILHLSDIHVDFLYKPGSQADCAQPLCCRQGQPAPGHIGAGFWGDYRNCDIPYWTAEAILKYAAAVEKADFIYYTGDLPAHNVWNQSRSDQLYSLNTINQMLASIFPNKTFYSAVGNHEAAPCNLYPTPNIKTDNISWLYEALADSWIKLGLPEDTRQSIENGAFYTTLIRRGLRLISLNMNYCTSDNYWLVINSTDPLGQLQWLIQWLQYAEDHEEKVHLIGHQPPHSCMATFSWNFNKIVNRYENTIAGQFYGHAHSEEFMVFYDEVDSQRPVSMAYIGPSITTYSYLNPGYRVYTTDGDYPGSSYWTLDYHTVIMNLTASNMQNTTVFLSEYDARDAYQMNTLFPNDWNDFIQRLEKDIDGPLMGSVYQHLTKSYQSGTQCDHNCRRGLICDFKTARSEDPHACDSVPPFI</sequence>
<dbReference type="Proteomes" id="UP000663852">
    <property type="component" value="Unassembled WGS sequence"/>
</dbReference>
<protein>
    <recommendedName>
        <fullName evidence="12">Sphingomyelin phosphodiesterase</fullName>
    </recommendedName>
</protein>
<dbReference type="GO" id="GO:0016020">
    <property type="term" value="C:membrane"/>
    <property type="evidence" value="ECO:0007669"/>
    <property type="project" value="GOC"/>
</dbReference>
<feature type="disulfide bond" evidence="14">
    <location>
        <begin position="388"/>
        <end position="434"/>
    </location>
</feature>
<comment type="cofactor">
    <cofactor evidence="13">
        <name>Zn(2+)</name>
        <dbReference type="ChEBI" id="CHEBI:29105"/>
    </cofactor>
    <text evidence="13">Binds 2 Zn(2+) ions per subunit.</text>
</comment>
<evidence type="ECO:0000313" key="18">
    <source>
        <dbReference type="Proteomes" id="UP000663852"/>
    </source>
</evidence>
<evidence type="ECO:0000256" key="7">
    <source>
        <dbReference type="ARBA" id="ARBA00022833"/>
    </source>
</evidence>
<keyword evidence="10 12" id="KW-0326">Glycosidase</keyword>
<comment type="subcellular location">
    <subcellularLocation>
        <location evidence="1">Secreted</location>
    </subcellularLocation>
</comment>
<evidence type="ECO:0000256" key="1">
    <source>
        <dbReference type="ARBA" id="ARBA00004613"/>
    </source>
</evidence>
<feature type="binding site" evidence="13">
    <location>
        <position position="213"/>
    </location>
    <ligand>
        <name>Zn(2+)</name>
        <dbReference type="ChEBI" id="CHEBI:29105"/>
        <label>1</label>
    </ligand>
</feature>
<dbReference type="AlphaFoldDB" id="A0A813RV88"/>
<keyword evidence="9" id="KW-0325">Glycoprotein</keyword>
<feature type="disulfide bond" evidence="14">
    <location>
        <begin position="125"/>
        <end position="136"/>
    </location>
</feature>
<dbReference type="Pfam" id="PF19272">
    <property type="entry name" value="ASMase_C"/>
    <property type="match status" value="1"/>
</dbReference>
<evidence type="ECO:0000256" key="13">
    <source>
        <dbReference type="PIRSR" id="PIRSR000948-1"/>
    </source>
</evidence>
<dbReference type="EMBL" id="CAJNOJ010000010">
    <property type="protein sequence ID" value="CAF0785622.1"/>
    <property type="molecule type" value="Genomic_DNA"/>
</dbReference>
<feature type="binding site" evidence="13">
    <location>
        <position position="321"/>
    </location>
    <ligand>
        <name>Zn(2+)</name>
        <dbReference type="ChEBI" id="CHEBI:29105"/>
        <label>2</label>
    </ligand>
</feature>
<evidence type="ECO:0000256" key="6">
    <source>
        <dbReference type="ARBA" id="ARBA00022801"/>
    </source>
</evidence>
<feature type="binding site" evidence="13">
    <location>
        <position position="211"/>
    </location>
    <ligand>
        <name>Zn(2+)</name>
        <dbReference type="ChEBI" id="CHEBI:29105"/>
        <label>1</label>
    </ligand>
</feature>
<evidence type="ECO:0000256" key="4">
    <source>
        <dbReference type="ARBA" id="ARBA00022723"/>
    </source>
</evidence>
<feature type="binding site" evidence="13">
    <location>
        <position position="281"/>
    </location>
    <ligand>
        <name>Zn(2+)</name>
        <dbReference type="ChEBI" id="CHEBI:29105"/>
        <label>2</label>
    </ligand>
</feature>
<dbReference type="InterPro" id="IPR011160">
    <property type="entry name" value="Sphingomy_PDE"/>
</dbReference>
<feature type="binding site" evidence="13">
    <location>
        <position position="281"/>
    </location>
    <ligand>
        <name>Zn(2+)</name>
        <dbReference type="ChEBI" id="CHEBI:29105"/>
        <label>1</label>
    </ligand>
</feature>
<dbReference type="InterPro" id="IPR045473">
    <property type="entry name" value="ASM_C"/>
</dbReference>
<evidence type="ECO:0000256" key="11">
    <source>
        <dbReference type="ARBA" id="ARBA00047268"/>
    </source>
</evidence>
<keyword evidence="7 13" id="KW-0862">Zinc</keyword>
<dbReference type="PANTHER" id="PTHR10340">
    <property type="entry name" value="SPHINGOMYELIN PHOSPHODIESTERASE"/>
    <property type="match status" value="1"/>
</dbReference>
<dbReference type="Pfam" id="PF00149">
    <property type="entry name" value="Metallophos"/>
    <property type="match status" value="1"/>
</dbReference>
<dbReference type="GO" id="GO:0046513">
    <property type="term" value="P:ceramide biosynthetic process"/>
    <property type="evidence" value="ECO:0007669"/>
    <property type="project" value="UniProtKB-ARBA"/>
</dbReference>
<comment type="caution">
    <text evidence="17">The sequence shown here is derived from an EMBL/GenBank/DDBJ whole genome shotgun (WGS) entry which is preliminary data.</text>
</comment>
<keyword evidence="15" id="KW-0472">Membrane</keyword>
<dbReference type="PIRSF" id="PIRSF000948">
    <property type="entry name" value="Sphingomy_PDE"/>
    <property type="match status" value="1"/>
</dbReference>
<organism evidence="17 18">
    <name type="scientific">Adineta ricciae</name>
    <name type="common">Rotifer</name>
    <dbReference type="NCBI Taxonomy" id="249248"/>
    <lineage>
        <taxon>Eukaryota</taxon>
        <taxon>Metazoa</taxon>
        <taxon>Spiralia</taxon>
        <taxon>Gnathifera</taxon>
        <taxon>Rotifera</taxon>
        <taxon>Eurotatoria</taxon>
        <taxon>Bdelloidea</taxon>
        <taxon>Adinetida</taxon>
        <taxon>Adinetidae</taxon>
        <taxon>Adineta</taxon>
    </lineage>
</organism>
<dbReference type="OrthoDB" id="282973at2759"/>
<evidence type="ECO:0000313" key="17">
    <source>
        <dbReference type="EMBL" id="CAF0785622.1"/>
    </source>
</evidence>
<dbReference type="InterPro" id="IPR041805">
    <property type="entry name" value="ASMase/PPN1_MPP"/>
</dbReference>
<dbReference type="SUPFAM" id="SSF56300">
    <property type="entry name" value="Metallo-dependent phosphatases"/>
    <property type="match status" value="1"/>
</dbReference>
<dbReference type="InterPro" id="IPR008139">
    <property type="entry name" value="SaposinB_dom"/>
</dbReference>
<evidence type="ECO:0000256" key="14">
    <source>
        <dbReference type="PIRSR" id="PIRSR000948-2"/>
    </source>
</evidence>
<keyword evidence="8 14" id="KW-1015">Disulfide bond</keyword>
<dbReference type="PROSITE" id="PS50015">
    <property type="entry name" value="SAP_B"/>
    <property type="match status" value="1"/>
</dbReference>
<evidence type="ECO:0000256" key="2">
    <source>
        <dbReference type="ARBA" id="ARBA00008234"/>
    </source>
</evidence>
<dbReference type="GO" id="GO:0061750">
    <property type="term" value="F:acid sphingomyelin phosphodiesterase activity"/>
    <property type="evidence" value="ECO:0007669"/>
    <property type="project" value="TreeGrafter"/>
</dbReference>
<evidence type="ECO:0000256" key="9">
    <source>
        <dbReference type="ARBA" id="ARBA00023180"/>
    </source>
</evidence>
<feature type="disulfide bond" evidence="14">
    <location>
        <begin position="588"/>
        <end position="592"/>
    </location>
</feature>
<dbReference type="Gene3D" id="3.60.21.10">
    <property type="match status" value="1"/>
</dbReference>
<dbReference type="PANTHER" id="PTHR10340:SF34">
    <property type="entry name" value="SPHINGOMYELIN PHOSPHODIESTERASE"/>
    <property type="match status" value="1"/>
</dbReference>
<feature type="transmembrane region" description="Helical" evidence="15">
    <location>
        <begin position="16"/>
        <end position="37"/>
    </location>
</feature>
<name>A0A813RV88_ADIRI</name>